<dbReference type="OMA" id="CAWNKVC"/>
<feature type="signal peptide" evidence="1">
    <location>
        <begin position="1"/>
        <end position="17"/>
    </location>
</feature>
<comment type="caution">
    <text evidence="3">The sequence shown here is derived from an EMBL/GenBank/DDBJ whole genome shotgun (WGS) entry which is preliminary data.</text>
</comment>
<dbReference type="InterPro" id="IPR001283">
    <property type="entry name" value="CRISP-related"/>
</dbReference>
<keyword evidence="4" id="KW-1185">Reference proteome</keyword>
<accession>A0A5M3N651</accession>
<feature type="domain" description="SCP" evidence="2">
    <location>
        <begin position="28"/>
        <end position="159"/>
    </location>
</feature>
<dbReference type="PANTHER" id="PTHR10334">
    <property type="entry name" value="CYSTEINE-RICH SECRETORY PROTEIN-RELATED"/>
    <property type="match status" value="1"/>
</dbReference>
<dbReference type="EMBL" id="JH711573">
    <property type="protein sequence ID" value="EIW86554.1"/>
    <property type="molecule type" value="Genomic_DNA"/>
</dbReference>
<organism evidence="3 4">
    <name type="scientific">Coniophora puteana (strain RWD-64-598)</name>
    <name type="common">Brown rot fungus</name>
    <dbReference type="NCBI Taxonomy" id="741705"/>
    <lineage>
        <taxon>Eukaryota</taxon>
        <taxon>Fungi</taxon>
        <taxon>Dikarya</taxon>
        <taxon>Basidiomycota</taxon>
        <taxon>Agaricomycotina</taxon>
        <taxon>Agaricomycetes</taxon>
        <taxon>Agaricomycetidae</taxon>
        <taxon>Boletales</taxon>
        <taxon>Coniophorineae</taxon>
        <taxon>Coniophoraceae</taxon>
        <taxon>Coniophora</taxon>
    </lineage>
</organism>
<dbReference type="AlphaFoldDB" id="A0A5M3N651"/>
<dbReference type="GeneID" id="19199116"/>
<dbReference type="SUPFAM" id="SSF55797">
    <property type="entry name" value="PR-1-like"/>
    <property type="match status" value="1"/>
</dbReference>
<evidence type="ECO:0000313" key="4">
    <source>
        <dbReference type="Proteomes" id="UP000053558"/>
    </source>
</evidence>
<evidence type="ECO:0000259" key="2">
    <source>
        <dbReference type="SMART" id="SM00198"/>
    </source>
</evidence>
<feature type="chain" id="PRO_5024421134" evidence="1">
    <location>
        <begin position="18"/>
        <end position="167"/>
    </location>
</feature>
<dbReference type="SMART" id="SM00198">
    <property type="entry name" value="SCP"/>
    <property type="match status" value="1"/>
</dbReference>
<evidence type="ECO:0000313" key="3">
    <source>
        <dbReference type="EMBL" id="EIW86554.1"/>
    </source>
</evidence>
<gene>
    <name evidence="3" type="ORF">CONPUDRAFT_114997</name>
</gene>
<sequence>MFRLAALALCAVTPALAGVVLVRDPSPSDIQTYLDVHNAERAQHGANALVWNSTLSGAAQSWANGCVFQHSGGSLGPYGENLAAGTGSYSITDSINSWDSEESQYDPSNPQYSHWTQVVWKGTTDLGCAVATCNGIFDASYGPAQYYVCEYYPAGNVIGEFAQNVQK</sequence>
<reference evidence="4" key="1">
    <citation type="journal article" date="2012" name="Science">
        <title>The Paleozoic origin of enzymatic lignin decomposition reconstructed from 31 fungal genomes.</title>
        <authorList>
            <person name="Floudas D."/>
            <person name="Binder M."/>
            <person name="Riley R."/>
            <person name="Barry K."/>
            <person name="Blanchette R.A."/>
            <person name="Henrissat B."/>
            <person name="Martinez A.T."/>
            <person name="Otillar R."/>
            <person name="Spatafora J.W."/>
            <person name="Yadav J.S."/>
            <person name="Aerts A."/>
            <person name="Benoit I."/>
            <person name="Boyd A."/>
            <person name="Carlson A."/>
            <person name="Copeland A."/>
            <person name="Coutinho P.M."/>
            <person name="de Vries R.P."/>
            <person name="Ferreira P."/>
            <person name="Findley K."/>
            <person name="Foster B."/>
            <person name="Gaskell J."/>
            <person name="Glotzer D."/>
            <person name="Gorecki P."/>
            <person name="Heitman J."/>
            <person name="Hesse C."/>
            <person name="Hori C."/>
            <person name="Igarashi K."/>
            <person name="Jurgens J.A."/>
            <person name="Kallen N."/>
            <person name="Kersten P."/>
            <person name="Kohler A."/>
            <person name="Kuees U."/>
            <person name="Kumar T.K.A."/>
            <person name="Kuo A."/>
            <person name="LaButti K."/>
            <person name="Larrondo L.F."/>
            <person name="Lindquist E."/>
            <person name="Ling A."/>
            <person name="Lombard V."/>
            <person name="Lucas S."/>
            <person name="Lundell T."/>
            <person name="Martin R."/>
            <person name="McLaughlin D.J."/>
            <person name="Morgenstern I."/>
            <person name="Morin E."/>
            <person name="Murat C."/>
            <person name="Nagy L.G."/>
            <person name="Nolan M."/>
            <person name="Ohm R.A."/>
            <person name="Patyshakuliyeva A."/>
            <person name="Rokas A."/>
            <person name="Ruiz-Duenas F.J."/>
            <person name="Sabat G."/>
            <person name="Salamov A."/>
            <person name="Samejima M."/>
            <person name="Schmutz J."/>
            <person name="Slot J.C."/>
            <person name="St John F."/>
            <person name="Stenlid J."/>
            <person name="Sun H."/>
            <person name="Sun S."/>
            <person name="Syed K."/>
            <person name="Tsang A."/>
            <person name="Wiebenga A."/>
            <person name="Young D."/>
            <person name="Pisabarro A."/>
            <person name="Eastwood D.C."/>
            <person name="Martin F."/>
            <person name="Cullen D."/>
            <person name="Grigoriev I.V."/>
            <person name="Hibbett D.S."/>
        </authorList>
    </citation>
    <scope>NUCLEOTIDE SEQUENCE [LARGE SCALE GENOMIC DNA]</scope>
    <source>
        <strain evidence="4">RWD-64-598 SS2</strain>
    </source>
</reference>
<protein>
    <submittedName>
        <fullName evidence="3">PR-1-like protein</fullName>
    </submittedName>
</protein>
<dbReference type="InterPro" id="IPR035940">
    <property type="entry name" value="CAP_sf"/>
</dbReference>
<dbReference type="OrthoDB" id="337038at2759"/>
<dbReference type="Gene3D" id="3.40.33.10">
    <property type="entry name" value="CAP"/>
    <property type="match status" value="1"/>
</dbReference>
<dbReference type="Pfam" id="PF00188">
    <property type="entry name" value="CAP"/>
    <property type="match status" value="1"/>
</dbReference>
<keyword evidence="1" id="KW-0732">Signal</keyword>
<dbReference type="KEGG" id="cput:CONPUDRAFT_114997"/>
<dbReference type="Proteomes" id="UP000053558">
    <property type="component" value="Unassembled WGS sequence"/>
</dbReference>
<dbReference type="RefSeq" id="XP_007763324.1">
    <property type="nucleotide sequence ID" value="XM_007765134.1"/>
</dbReference>
<name>A0A5M3N651_CONPW</name>
<dbReference type="InterPro" id="IPR014044">
    <property type="entry name" value="CAP_dom"/>
</dbReference>
<proteinExistence type="predicted"/>
<evidence type="ECO:0000256" key="1">
    <source>
        <dbReference type="SAM" id="SignalP"/>
    </source>
</evidence>
<dbReference type="PRINTS" id="PR00837">
    <property type="entry name" value="V5TPXLIKE"/>
</dbReference>